<evidence type="ECO:0000256" key="2">
    <source>
        <dbReference type="ARBA" id="ARBA00022741"/>
    </source>
</evidence>
<evidence type="ECO:0000256" key="5">
    <source>
        <dbReference type="ARBA" id="ARBA00037868"/>
    </source>
</evidence>
<dbReference type="GO" id="GO:0003924">
    <property type="term" value="F:GTPase activity"/>
    <property type="evidence" value="ECO:0007669"/>
    <property type="project" value="InterPro"/>
</dbReference>
<dbReference type="OrthoDB" id="9989112at2759"/>
<dbReference type="KEGG" id="apro:F751_0661"/>
<dbReference type="Gene3D" id="3.40.50.300">
    <property type="entry name" value="P-loop containing nucleotide triphosphate hydrolases"/>
    <property type="match status" value="1"/>
</dbReference>
<dbReference type="EMBL" id="QOKY01000184">
    <property type="protein sequence ID" value="RMZ54007.1"/>
    <property type="molecule type" value="Genomic_DNA"/>
</dbReference>
<dbReference type="PROSITE" id="PS51421">
    <property type="entry name" value="RAS"/>
    <property type="match status" value="1"/>
</dbReference>
<dbReference type="NCBIfam" id="TIGR00231">
    <property type="entry name" value="small_GTP"/>
    <property type="match status" value="1"/>
</dbReference>
<reference evidence="10" key="3">
    <citation type="journal article" date="2018" name="Algal Res.">
        <title>Characterization of plant carbon substrate utilization by Auxenochlorella protothecoides.</title>
        <authorList>
            <person name="Vogler B.W."/>
            <person name="Starkenburg S.R."/>
            <person name="Sudasinghe N."/>
            <person name="Schambach J.Y."/>
            <person name="Rollin J.A."/>
            <person name="Pattathil S."/>
            <person name="Barry A.N."/>
        </authorList>
    </citation>
    <scope>NUCLEOTIDE SEQUENCE [LARGE SCALE GENOMIC DNA]</scope>
    <source>
        <strain evidence="10">UTEX 25</strain>
    </source>
</reference>
<dbReference type="SMART" id="SM00173">
    <property type="entry name" value="RAS"/>
    <property type="match status" value="1"/>
</dbReference>
<dbReference type="SMART" id="SM00176">
    <property type="entry name" value="RAN"/>
    <property type="match status" value="1"/>
</dbReference>
<organism evidence="7 9">
    <name type="scientific">Auxenochlorella protothecoides</name>
    <name type="common">Green microalga</name>
    <name type="synonym">Chlorella protothecoides</name>
    <dbReference type="NCBI Taxonomy" id="3075"/>
    <lineage>
        <taxon>Eukaryota</taxon>
        <taxon>Viridiplantae</taxon>
        <taxon>Chlorophyta</taxon>
        <taxon>core chlorophytes</taxon>
        <taxon>Trebouxiophyceae</taxon>
        <taxon>Chlorellales</taxon>
        <taxon>Chlorellaceae</taxon>
        <taxon>Auxenochlorella</taxon>
    </lineage>
</organism>
<dbReference type="InterPro" id="IPR005225">
    <property type="entry name" value="Small_GTP-bd"/>
</dbReference>
<dbReference type="SUPFAM" id="SSF52540">
    <property type="entry name" value="P-loop containing nucleoside triphosphate hydrolases"/>
    <property type="match status" value="1"/>
</dbReference>
<evidence type="ECO:0000313" key="9">
    <source>
        <dbReference type="Proteomes" id="UP000028924"/>
    </source>
</evidence>
<dbReference type="InterPro" id="IPR050227">
    <property type="entry name" value="Rab"/>
</dbReference>
<evidence type="ECO:0000313" key="6">
    <source>
        <dbReference type="EMBL" id="JAT75153.1"/>
    </source>
</evidence>
<reference evidence="7 9" key="1">
    <citation type="journal article" date="2014" name="BMC Genomics">
        <title>Oil accumulation mechanisms of the oleaginous microalga Chlorella protothecoides revealed through its genome, transcriptomes, and proteomes.</title>
        <authorList>
            <person name="Gao C."/>
            <person name="Wang Y."/>
            <person name="Shen Y."/>
            <person name="Yan D."/>
            <person name="He X."/>
            <person name="Dai J."/>
            <person name="Wu Q."/>
        </authorList>
    </citation>
    <scope>NUCLEOTIDE SEQUENCE [LARGE SCALE GENOMIC DNA]</scope>
    <source>
        <strain evidence="7 9">0710</strain>
    </source>
</reference>
<dbReference type="SMART" id="SM00175">
    <property type="entry name" value="RAB"/>
    <property type="match status" value="1"/>
</dbReference>
<dbReference type="InterPro" id="IPR027417">
    <property type="entry name" value="P-loop_NTPase"/>
</dbReference>
<evidence type="ECO:0000313" key="7">
    <source>
        <dbReference type="EMBL" id="KFM27975.1"/>
    </source>
</evidence>
<dbReference type="EMBL" id="KL662160">
    <property type="protein sequence ID" value="KFM27975.1"/>
    <property type="molecule type" value="Genomic_DNA"/>
</dbReference>
<proteinExistence type="inferred from homology"/>
<evidence type="ECO:0000256" key="3">
    <source>
        <dbReference type="ARBA" id="ARBA00023134"/>
    </source>
</evidence>
<evidence type="ECO:0000256" key="4">
    <source>
        <dbReference type="ARBA" id="ARBA00023288"/>
    </source>
</evidence>
<protein>
    <submittedName>
        <fullName evidence="7">GTP-binding protein yptV3</fullName>
    </submittedName>
</protein>
<gene>
    <name evidence="8" type="ORF">APUTEX25_002584</name>
    <name evidence="7" type="ORF">F751_0661</name>
    <name evidence="6" type="ORF">g.32970</name>
</gene>
<dbReference type="GO" id="GO:0005525">
    <property type="term" value="F:GTP binding"/>
    <property type="evidence" value="ECO:0007669"/>
    <property type="project" value="UniProtKB-KW"/>
</dbReference>
<reference evidence="8" key="4">
    <citation type="submission" date="2018-10" db="EMBL/GenBank/DDBJ databases">
        <authorList>
            <person name="Hovde B."/>
            <person name="Zhang X."/>
        </authorList>
    </citation>
    <scope>NUCLEOTIDE SEQUENCE [LARGE SCALE GENOMIC DNA]</scope>
    <source>
        <strain evidence="8">UTEX 25</strain>
    </source>
</reference>
<evidence type="ECO:0000313" key="10">
    <source>
        <dbReference type="Proteomes" id="UP000279271"/>
    </source>
</evidence>
<dbReference type="PANTHER" id="PTHR47977">
    <property type="entry name" value="RAS-RELATED PROTEIN RAB"/>
    <property type="match status" value="1"/>
</dbReference>
<dbReference type="PROSITE" id="PS51420">
    <property type="entry name" value="RHO"/>
    <property type="match status" value="1"/>
</dbReference>
<name>A0A087SQH1_AUXPR</name>
<keyword evidence="2" id="KW-0547">Nucleotide-binding</keyword>
<dbReference type="eggNOG" id="KOG0080">
    <property type="taxonomic scope" value="Eukaryota"/>
</dbReference>
<dbReference type="RefSeq" id="XP_011400982.1">
    <property type="nucleotide sequence ID" value="XM_011402680.1"/>
</dbReference>
<dbReference type="FunFam" id="3.40.50.300:FF:001129">
    <property type="entry name" value="ras-related protein Rab-44 isoform X2"/>
    <property type="match status" value="1"/>
</dbReference>
<dbReference type="STRING" id="3075.A0A087SQH1"/>
<dbReference type="PROSITE" id="PS51419">
    <property type="entry name" value="RAB"/>
    <property type="match status" value="1"/>
</dbReference>
<dbReference type="Pfam" id="PF00071">
    <property type="entry name" value="Ras"/>
    <property type="match status" value="1"/>
</dbReference>
<evidence type="ECO:0000256" key="1">
    <source>
        <dbReference type="ARBA" id="ARBA00006270"/>
    </source>
</evidence>
<reference evidence="8" key="5">
    <citation type="submission" date="2018-11" db="EMBL/GenBank/DDBJ databases">
        <title>Characterization of plant carbon substrate utilization by Auxenochlorella protothecoides.</title>
        <authorList>
            <person name="Vogler B.W."/>
            <person name="Starkenburg S.R."/>
            <person name="Sudasinghe N."/>
            <person name="Schambach J.Y."/>
            <person name="Rollin J.A."/>
            <person name="Pattathil S."/>
            <person name="Barry A.N."/>
        </authorList>
    </citation>
    <scope>NUCLEOTIDE SEQUENCE [LARGE SCALE GENOMIC DNA]</scope>
    <source>
        <strain evidence="8">UTEX 25</strain>
    </source>
</reference>
<keyword evidence="4" id="KW-0449">Lipoprotein</keyword>
<dbReference type="CDD" id="cd01863">
    <property type="entry name" value="Rab18"/>
    <property type="match status" value="1"/>
</dbReference>
<dbReference type="GO" id="GO:0012505">
    <property type="term" value="C:endomembrane system"/>
    <property type="evidence" value="ECO:0007669"/>
    <property type="project" value="UniProtKB-SubCell"/>
</dbReference>
<dbReference type="Proteomes" id="UP000028924">
    <property type="component" value="Unassembled WGS sequence"/>
</dbReference>
<keyword evidence="3" id="KW-0342">GTP-binding</keyword>
<dbReference type="AlphaFoldDB" id="A0A087SQH1"/>
<comment type="subcellular location">
    <subcellularLocation>
        <location evidence="5">Endomembrane system</location>
        <topology evidence="5">Lipid-anchor</topology>
    </subcellularLocation>
</comment>
<accession>A0A087SQH1</accession>
<dbReference type="SMART" id="SM00177">
    <property type="entry name" value="ARF"/>
    <property type="match status" value="1"/>
</dbReference>
<dbReference type="InterPro" id="IPR001806">
    <property type="entry name" value="Small_GTPase"/>
</dbReference>
<dbReference type="EMBL" id="GDKF01003469">
    <property type="protein sequence ID" value="JAT75153.1"/>
    <property type="molecule type" value="Transcribed_RNA"/>
</dbReference>
<sequence length="202" mass="22411">MLSEEEPTHSFKILLVGDSSVGKSSLLVRFTTGGFEELVPTIGVDFKAKVVELNGEKIKLSIWDTAGQERFRTLTSSYYRGAQGIILVYDVTRRETFESLEEVWLREVDMYATVEDAVKMVVANKTDLEEERQVSRKDGINFARKHGALLVETSAKGNIAVDQAFEELVLKILETPTLLAGTSSNFGLKPKAAQQQRASSCC</sequence>
<evidence type="ECO:0000313" key="8">
    <source>
        <dbReference type="EMBL" id="RMZ54007.1"/>
    </source>
</evidence>
<dbReference type="PROSITE" id="PS51417">
    <property type="entry name" value="ARF"/>
    <property type="match status" value="1"/>
</dbReference>
<dbReference type="Proteomes" id="UP000279271">
    <property type="component" value="Unassembled WGS sequence"/>
</dbReference>
<keyword evidence="9" id="KW-1185">Reference proteome</keyword>
<dbReference type="SMART" id="SM00174">
    <property type="entry name" value="RHO"/>
    <property type="match status" value="1"/>
</dbReference>
<reference evidence="6" key="2">
    <citation type="submission" date="2015-08" db="EMBL/GenBank/DDBJ databases">
        <authorList>
            <person name="Babu N.S."/>
            <person name="Beckwith C.J."/>
            <person name="Beseler K.G."/>
            <person name="Brison A."/>
            <person name="Carone J.V."/>
            <person name="Caskin T.P."/>
            <person name="Diamond M."/>
            <person name="Durham M.E."/>
            <person name="Foxe J.M."/>
            <person name="Go M."/>
            <person name="Henderson B.A."/>
            <person name="Jones I.B."/>
            <person name="McGettigan J.A."/>
            <person name="Micheletti S.J."/>
            <person name="Nasrallah M.E."/>
            <person name="Ortiz D."/>
            <person name="Piller C.R."/>
            <person name="Privatt S.R."/>
            <person name="Schneider S.L."/>
            <person name="Sharp S."/>
            <person name="Smith T.C."/>
            <person name="Stanton J.D."/>
            <person name="Ullery H.E."/>
            <person name="Wilson R.J."/>
            <person name="Serrano M.G."/>
            <person name="Buck G."/>
            <person name="Lee V."/>
            <person name="Wang Y."/>
            <person name="Carvalho R."/>
            <person name="Voegtly L."/>
            <person name="Shi R."/>
            <person name="Duckworth R."/>
            <person name="Johnson A."/>
            <person name="Loviza R."/>
            <person name="Walstead R."/>
            <person name="Shah Z."/>
            <person name="Kiflezghi M."/>
            <person name="Wade K."/>
            <person name="Ball S.L."/>
            <person name="Bradley K.W."/>
            <person name="Asai D.J."/>
            <person name="Bowman C.A."/>
            <person name="Russell D.A."/>
            <person name="Pope W.H."/>
            <person name="Jacobs-Sera D."/>
            <person name="Hendrix R.W."/>
            <person name="Hatfull G.F."/>
        </authorList>
    </citation>
    <scope>NUCLEOTIDE SEQUENCE</scope>
</reference>
<dbReference type="GeneID" id="23612052"/>
<dbReference type="PRINTS" id="PR00449">
    <property type="entry name" value="RASTRNSFRMNG"/>
</dbReference>
<comment type="similarity">
    <text evidence="1">Belongs to the small GTPase superfamily. Rab family.</text>
</comment>